<dbReference type="EMBL" id="CU468130">
    <property type="protein sequence ID" value="CAO94807.1"/>
    <property type="molecule type" value="Genomic_DNA"/>
</dbReference>
<proteinExistence type="inferred from homology"/>
<name>B2VAS3_ERWT9</name>
<dbReference type="InterPro" id="IPR051162">
    <property type="entry name" value="T4SS_component"/>
</dbReference>
<geneLocation type="plasmid" evidence="3 4">
    <name>pET35</name>
</geneLocation>
<dbReference type="PANTHER" id="PTHR30121:SF6">
    <property type="entry name" value="SLR6007 PROTEIN"/>
    <property type="match status" value="1"/>
</dbReference>
<dbReference type="eggNOG" id="COG3451">
    <property type="taxonomic scope" value="Bacteria"/>
</dbReference>
<comment type="similarity">
    <text evidence="1">Belongs to the TrbE/VirB4 family.</text>
</comment>
<dbReference type="InterPro" id="IPR018145">
    <property type="entry name" value="CagE_TrbE_VirB_cntrl_dom"/>
</dbReference>
<accession>B2VAS3</accession>
<dbReference type="Pfam" id="PF03135">
    <property type="entry name" value="CagE_TrbE_VirB"/>
    <property type="match status" value="1"/>
</dbReference>
<dbReference type="RefSeq" id="WP_012443164.1">
    <property type="nucleotide sequence ID" value="NC_010696.1"/>
</dbReference>
<feature type="domain" description="CagE TrbE VirB component of type IV transporter system central" evidence="2">
    <location>
        <begin position="170"/>
        <end position="355"/>
    </location>
</feature>
<dbReference type="HOGENOM" id="CLU_008341_3_1_6"/>
<keyword evidence="3" id="KW-0614">Plasmid</keyword>
<gene>
    <name evidence="3" type="primary">traE</name>
    <name evidence="3" type="ordered locus">ETA_pET350070</name>
</gene>
<evidence type="ECO:0000313" key="3">
    <source>
        <dbReference type="EMBL" id="CAO94807.1"/>
    </source>
</evidence>
<dbReference type="InterPro" id="IPR027417">
    <property type="entry name" value="P-loop_NTPase"/>
</dbReference>
<dbReference type="Gene3D" id="3.40.50.300">
    <property type="entry name" value="P-loop containing nucleotide triphosphate hydrolases"/>
    <property type="match status" value="1"/>
</dbReference>
<dbReference type="PANTHER" id="PTHR30121">
    <property type="entry name" value="UNCHARACTERIZED PROTEIN YJGR-RELATED"/>
    <property type="match status" value="1"/>
</dbReference>
<dbReference type="SUPFAM" id="SSF52540">
    <property type="entry name" value="P-loop containing nucleoside triphosphate hydrolases"/>
    <property type="match status" value="1"/>
</dbReference>
<dbReference type="Proteomes" id="UP000001726">
    <property type="component" value="Plasmid pET35"/>
</dbReference>
<protein>
    <submittedName>
        <fullName evidence="3">Conjugal transfer protein TraE</fullName>
    </submittedName>
</protein>
<dbReference type="GO" id="GO:0005524">
    <property type="term" value="F:ATP binding"/>
    <property type="evidence" value="ECO:0007669"/>
    <property type="project" value="InterPro"/>
</dbReference>
<evidence type="ECO:0000259" key="2">
    <source>
        <dbReference type="Pfam" id="PF03135"/>
    </source>
</evidence>
<dbReference type="KEGG" id="eta:ETA_pET350070"/>
<evidence type="ECO:0000313" key="4">
    <source>
        <dbReference type="Proteomes" id="UP000001726"/>
    </source>
</evidence>
<sequence>MSKSNAQNSKREAIEPKLPKYTYPVSDSITLIGDNKLMATIKMAGYPYELADDDDLYIKYNQFRTYLVSMGKDLAGHLGLWTYLDKREVIVNDEYQFSNNFIQGFSDKYMERFKAGGRYYESSYYITLVYNYSSSNVDDGIKKMQQIITMSEKMCAPFGVSVLSINGYENESANFLSWLINHKELNIPFVEDPLYKVVTSSKRYMGYDIALIRNTNDAQDRYVVSYTVRSFPSKIKAAALDFLLTLPCELTFTQSYIYTRQLTAISKIDGQENKIKSTDAAIDEEYAAINAIKNLVQNAEVFLGDYHGAIAVYGKTAKEAYDNAITVESGFSAAGYMLLRATDEQEEVFTSTLPDAKERPLHSIRSTTTLADQFSLHNFSVGKRTGNPMGDGSAMMPVETQQGGIHYLTTHDSEPDKDVTGEPISGHGLFLGATGAGKTTFQAALTSFCDRFNPMLFGIDYKQSMRLPMMMLGAEYFVFSEGVDCGVNPFQLNEEDFARDEFGVVQEGLAIRVKEKIKQFLYDWVERIAIKSDGTLDDGDSAKIVRAVDAVMEEPREQRRFSYVLQMIVDSPLKNRLREWSAFGDGSRKGRYSWAVDSPENVFDPLMMDRVAFDCTVILKPQPNGGTHPATEVLLAALFFYKDLMKLNPAKKGRWTIFSIEEFWKPANFPLTQVQMQSSLKSGRMEYEMVWLISQQPSDAINCKIFNEINEQTSVRILLPNPNANFEDYKKIGLTRKEFTKLKALSKESRIFLIKKSNTSVFASMDLHGFDEHLPILSGDTYGVKAAEAIIERIGSNNPNDWIPIFLKENTRRKHKREDEHEEA</sequence>
<dbReference type="OrthoDB" id="9816422at2"/>
<organism evidence="3 4">
    <name type="scientific">Erwinia tasmaniensis (strain DSM 17950 / CFBP 7177 / CIP 109463 / NCPPB 4357 / Et1/99)</name>
    <dbReference type="NCBI Taxonomy" id="465817"/>
    <lineage>
        <taxon>Bacteria</taxon>
        <taxon>Pseudomonadati</taxon>
        <taxon>Pseudomonadota</taxon>
        <taxon>Gammaproteobacteria</taxon>
        <taxon>Enterobacterales</taxon>
        <taxon>Erwiniaceae</taxon>
        <taxon>Erwinia</taxon>
    </lineage>
</organism>
<reference evidence="3 4" key="1">
    <citation type="journal article" date="2008" name="Environ. Microbiol.">
        <title>The genome of Erwinia tasmaniensis strain Et1/99, a non-pathogenic bacterium in the genus Erwinia.</title>
        <authorList>
            <person name="Kube M."/>
            <person name="Migdoll A.M."/>
            <person name="Mueller I."/>
            <person name="Kuhl H."/>
            <person name="Beck A."/>
            <person name="Reinhardt R."/>
            <person name="Geider K."/>
        </authorList>
    </citation>
    <scope>NUCLEOTIDE SEQUENCE [LARGE SCALE GENOMIC DNA]</scope>
    <source>
        <strain evidence="4">DSM 17950 / CFBP 7177 / CIP 109463 / NCPPB 4357 / Et1/99</strain>
        <plasmid evidence="4">pET35</plasmid>
    </source>
</reference>
<keyword evidence="4" id="KW-1185">Reference proteome</keyword>
<dbReference type="AlphaFoldDB" id="B2VAS3"/>
<evidence type="ECO:0000256" key="1">
    <source>
        <dbReference type="ARBA" id="ARBA00006512"/>
    </source>
</evidence>